<protein>
    <submittedName>
        <fullName evidence="2">Uncharacterized protein</fullName>
    </submittedName>
</protein>
<evidence type="ECO:0000313" key="3">
    <source>
        <dbReference type="Proteomes" id="UP000472268"/>
    </source>
</evidence>
<evidence type="ECO:0000313" key="2">
    <source>
        <dbReference type="Ensembl" id="ENSSSUP00005027596.1"/>
    </source>
</evidence>
<proteinExistence type="predicted"/>
<accession>A0A673V1Y3</accession>
<dbReference type="GO" id="GO:0030121">
    <property type="term" value="C:AP-1 adaptor complex"/>
    <property type="evidence" value="ECO:0007669"/>
    <property type="project" value="TreeGrafter"/>
</dbReference>
<name>A0A673V1Y3_SURSU</name>
<reference evidence="2 3" key="1">
    <citation type="submission" date="2019-05" db="EMBL/GenBank/DDBJ databases">
        <title>A Chromosome-scale Meerkat (S. suricatta) Genome Assembly.</title>
        <authorList>
            <person name="Dudchenko O."/>
            <person name="Lieberman Aiden E."/>
            <person name="Tung J."/>
            <person name="Barreiro L.B."/>
            <person name="Clutton-Brock T.H."/>
        </authorList>
    </citation>
    <scope>NUCLEOTIDE SEQUENCE [LARGE SCALE GENOMIC DNA]</scope>
</reference>
<dbReference type="GO" id="GO:0030276">
    <property type="term" value="F:clathrin binding"/>
    <property type="evidence" value="ECO:0007669"/>
    <property type="project" value="InterPro"/>
</dbReference>
<keyword evidence="3" id="KW-1185">Reference proteome</keyword>
<dbReference type="Ensembl" id="ENSSSUT00005031522.1">
    <property type="protein sequence ID" value="ENSSSUP00005027596.1"/>
    <property type="gene ID" value="ENSSSUG00005017873.1"/>
</dbReference>
<dbReference type="AlphaFoldDB" id="A0A673V1Y3"/>
<sequence>MQDLPLPEAGPGHVPPLSGSPRAGTERGGEASLCPASRDCGASQAPGRRRGAGAQCVRTPSRTSGSGSGVSGVVARKGSAPDPAEHSSAWGEFEGFQESSVKAQHFSQTFELLDRRAECGPQSAASAPKERGPGQPQQGGPWAARTRGISASELILSYEDVFRFAFQEAPVQQATEGVSPLGCVLEVSSEGKPGWEAAHVLCSESRRLWTALQSTHSVSDSPWLWS</sequence>
<dbReference type="Proteomes" id="UP000472268">
    <property type="component" value="Chromosome 9"/>
</dbReference>
<dbReference type="PANTHER" id="PTHR16156">
    <property type="entry name" value="AFTIPHILIN A-RELATED"/>
    <property type="match status" value="1"/>
</dbReference>
<feature type="region of interest" description="Disordered" evidence="1">
    <location>
        <begin position="118"/>
        <end position="143"/>
    </location>
</feature>
<organism evidence="2 3">
    <name type="scientific">Suricata suricatta</name>
    <name type="common">Meerkat</name>
    <dbReference type="NCBI Taxonomy" id="37032"/>
    <lineage>
        <taxon>Eukaryota</taxon>
        <taxon>Metazoa</taxon>
        <taxon>Chordata</taxon>
        <taxon>Craniata</taxon>
        <taxon>Vertebrata</taxon>
        <taxon>Euteleostomi</taxon>
        <taxon>Mammalia</taxon>
        <taxon>Eutheria</taxon>
        <taxon>Laurasiatheria</taxon>
        <taxon>Carnivora</taxon>
        <taxon>Feliformia</taxon>
        <taxon>Herpestidae</taxon>
        <taxon>Suricata</taxon>
    </lineage>
</organism>
<feature type="region of interest" description="Disordered" evidence="1">
    <location>
        <begin position="1"/>
        <end position="91"/>
    </location>
</feature>
<gene>
    <name evidence="2" type="primary">CLBA1</name>
</gene>
<dbReference type="PANTHER" id="PTHR16156:SF7">
    <property type="entry name" value="CLATHRIN BINDING BOX OF AFTIPHILIN CONTAINING 1"/>
    <property type="match status" value="1"/>
</dbReference>
<reference evidence="2" key="2">
    <citation type="submission" date="2025-08" db="UniProtKB">
        <authorList>
            <consortium name="Ensembl"/>
        </authorList>
    </citation>
    <scope>IDENTIFICATION</scope>
</reference>
<dbReference type="GO" id="GO:0032588">
    <property type="term" value="C:trans-Golgi network membrane"/>
    <property type="evidence" value="ECO:0007669"/>
    <property type="project" value="InterPro"/>
</dbReference>
<reference evidence="2" key="3">
    <citation type="submission" date="2025-09" db="UniProtKB">
        <authorList>
            <consortium name="Ensembl"/>
        </authorList>
    </citation>
    <scope>IDENTIFICATION</scope>
</reference>
<evidence type="ECO:0000256" key="1">
    <source>
        <dbReference type="SAM" id="MobiDB-lite"/>
    </source>
</evidence>
<dbReference type="InterPro" id="IPR046359">
    <property type="entry name" value="Aftin-like"/>
</dbReference>